<feature type="chain" id="PRO_5024366492" evidence="1">
    <location>
        <begin position="30"/>
        <end position="113"/>
    </location>
</feature>
<protein>
    <submittedName>
        <fullName evidence="2">Uncharacterized protein</fullName>
    </submittedName>
</protein>
<dbReference type="AlphaFoldDB" id="A0A5N8XP23"/>
<gene>
    <name evidence="2" type="ORF">FNH08_29635</name>
</gene>
<evidence type="ECO:0000313" key="2">
    <source>
        <dbReference type="EMBL" id="MPY61152.1"/>
    </source>
</evidence>
<accession>A0A5N8XP23</accession>
<feature type="signal peptide" evidence="1">
    <location>
        <begin position="1"/>
        <end position="29"/>
    </location>
</feature>
<dbReference type="Proteomes" id="UP000400924">
    <property type="component" value="Unassembled WGS sequence"/>
</dbReference>
<dbReference type="OrthoDB" id="3872885at2"/>
<reference evidence="2 3" key="1">
    <citation type="submission" date="2019-07" db="EMBL/GenBank/DDBJ databases">
        <title>New species of Amycolatopsis and Streptomyces.</title>
        <authorList>
            <person name="Duangmal K."/>
            <person name="Teo W.F.A."/>
            <person name="Lipun K."/>
        </authorList>
    </citation>
    <scope>NUCLEOTIDE SEQUENCE [LARGE SCALE GENOMIC DNA]</scope>
    <source>
        <strain evidence="2 3">NBRC 106415</strain>
    </source>
</reference>
<comment type="caution">
    <text evidence="2">The sequence shown here is derived from an EMBL/GenBank/DDBJ whole genome shotgun (WGS) entry which is preliminary data.</text>
</comment>
<keyword evidence="1" id="KW-0732">Signal</keyword>
<proteinExistence type="predicted"/>
<keyword evidence="3" id="KW-1185">Reference proteome</keyword>
<organism evidence="2 3">
    <name type="scientific">Streptomyces spongiae</name>
    <dbReference type="NCBI Taxonomy" id="565072"/>
    <lineage>
        <taxon>Bacteria</taxon>
        <taxon>Bacillati</taxon>
        <taxon>Actinomycetota</taxon>
        <taxon>Actinomycetes</taxon>
        <taxon>Kitasatosporales</taxon>
        <taxon>Streptomycetaceae</taxon>
        <taxon>Streptomyces</taxon>
    </lineage>
</organism>
<dbReference type="RefSeq" id="WP_152774596.1">
    <property type="nucleotide sequence ID" value="NZ_VJZC01000275.1"/>
</dbReference>
<sequence length="113" mass="11445">MSLKSILAAGAATSAATLSLIAMAPGATAAQGSPDAVANALTCTTFTPNGRKGVADCTNNTNRTIAFRVTVVCGRAMDQVGPWRTLNPGARDTSSINCPFLSTGVGSVNWQEG</sequence>
<evidence type="ECO:0000256" key="1">
    <source>
        <dbReference type="SAM" id="SignalP"/>
    </source>
</evidence>
<dbReference type="EMBL" id="VJZC01000275">
    <property type="protein sequence ID" value="MPY61152.1"/>
    <property type="molecule type" value="Genomic_DNA"/>
</dbReference>
<evidence type="ECO:0000313" key="3">
    <source>
        <dbReference type="Proteomes" id="UP000400924"/>
    </source>
</evidence>
<name>A0A5N8XP23_9ACTN</name>